<accession>A0A542CWP6</accession>
<name>A0A542CWP6_SERFO</name>
<dbReference type="AlphaFoldDB" id="A0A542CWP6"/>
<evidence type="ECO:0000313" key="1">
    <source>
        <dbReference type="EMBL" id="TVZ69745.1"/>
    </source>
</evidence>
<protein>
    <submittedName>
        <fullName evidence="1">Uncharacterized protein</fullName>
    </submittedName>
</protein>
<proteinExistence type="predicted"/>
<organism evidence="1">
    <name type="scientific">Serratia fonticola</name>
    <dbReference type="NCBI Taxonomy" id="47917"/>
    <lineage>
        <taxon>Bacteria</taxon>
        <taxon>Pseudomonadati</taxon>
        <taxon>Pseudomonadota</taxon>
        <taxon>Gammaproteobacteria</taxon>
        <taxon>Enterobacterales</taxon>
        <taxon>Yersiniaceae</taxon>
        <taxon>Serratia</taxon>
    </lineage>
</organism>
<dbReference type="EMBL" id="VISQ01000001">
    <property type="protein sequence ID" value="TVZ69745.1"/>
    <property type="molecule type" value="Genomic_DNA"/>
</dbReference>
<comment type="caution">
    <text evidence="1">The sequence shown here is derived from an EMBL/GenBank/DDBJ whole genome shotgun (WGS) entry which is preliminary data.</text>
</comment>
<reference evidence="1" key="2">
    <citation type="submission" date="2019-08" db="EMBL/GenBank/DDBJ databases">
        <title>Investigation of anaerobic lignin degradation for improved lignocellulosic biofuels.</title>
        <authorList>
            <person name="Deangelis K.PhD."/>
        </authorList>
    </citation>
    <scope>NUCLEOTIDE SEQUENCE [LARGE SCALE GENOMIC DNA]</scope>
    <source>
        <strain evidence="1">128R</strain>
    </source>
</reference>
<reference evidence="1" key="1">
    <citation type="submission" date="2019-06" db="EMBL/GenBank/DDBJ databases">
        <authorList>
            <person name="Deangelis K."/>
            <person name="Huntemann M."/>
            <person name="Clum A."/>
            <person name="Pillay M."/>
            <person name="Palaniappan K."/>
            <person name="Varghese N."/>
            <person name="Mikhailova N."/>
            <person name="Stamatis D."/>
            <person name="Reddy T."/>
            <person name="Daum C."/>
            <person name="Shapiro N."/>
            <person name="Ivanova N."/>
            <person name="Kyrpides N."/>
            <person name="Woyke T."/>
        </authorList>
    </citation>
    <scope>NUCLEOTIDE SEQUENCE [LARGE SCALE GENOMIC DNA]</scope>
    <source>
        <strain evidence="1">128R</strain>
    </source>
</reference>
<gene>
    <name evidence="1" type="ORF">FHU10_2276</name>
</gene>
<sequence length="38" mass="4551">MLKPFLRRGKDSVKFYPASFKPKRCDLHLQQFEIQLGK</sequence>